<evidence type="ECO:0000313" key="2">
    <source>
        <dbReference type="EMBL" id="KAE8246690.1"/>
    </source>
</evidence>
<dbReference type="SUPFAM" id="SSF53383">
    <property type="entry name" value="PLP-dependent transferases"/>
    <property type="match status" value="1"/>
</dbReference>
<reference evidence="2" key="2">
    <citation type="journal article" date="2019" name="IMA Fungus">
        <title>Genome sequencing and comparison of five Tilletia species to identify candidate genes for the detection of regulated species infecting wheat.</title>
        <authorList>
            <person name="Nguyen H.D.T."/>
            <person name="Sultana T."/>
            <person name="Kesanakurti P."/>
            <person name="Hambleton S."/>
        </authorList>
    </citation>
    <scope>NUCLEOTIDE SEQUENCE</scope>
    <source>
        <strain evidence="2">DAOMC 236416</strain>
    </source>
</reference>
<organism evidence="2 3">
    <name type="scientific">Tilletia indica</name>
    <dbReference type="NCBI Taxonomy" id="43049"/>
    <lineage>
        <taxon>Eukaryota</taxon>
        <taxon>Fungi</taxon>
        <taxon>Dikarya</taxon>
        <taxon>Basidiomycota</taxon>
        <taxon>Ustilaginomycotina</taxon>
        <taxon>Exobasidiomycetes</taxon>
        <taxon>Tilletiales</taxon>
        <taxon>Tilletiaceae</taxon>
        <taxon>Tilletia</taxon>
    </lineage>
</organism>
<gene>
    <name evidence="2" type="ORF">A4X13_0g5669</name>
</gene>
<sequence length="470" mass="51573">MSTPVQVIDAVRNAFPAIVKNPDYIHSENAGGSQVLGSVAAKISSYLLESNVQMADYKLAEAAKAQVDAGYAATALYLGHDVTSEEVMFGSSATQLVETLSRMIEESIIQRNIWVKGDEIVISEADHETNRGAWKRLAARHGLVIKHWTTSDISAKFPSPSNSVSKELHTNKLAEVVTERTRLVCFTACSNVLGSFVDIPAAVKVVKEKSGGKAWTCVDAVAYAPHRRPKPKDLGVDFLFWSWYKVYGPHLGTMYLSLRAQEELLTRLNHHFLHSYPGTYPFQPSSQQYELIASVAAIGNYFAALGSTVKSDAQDRTVSTLASAPEIDWVGAVRSADHSKDLSQLFDAAYDWIASHENEITKTFLRILRQPEEKSGFHIVGDAEDDPRKRAPTIAFVADGKHNSHTAKQIHSLPVDSGKMGAQQGHMYAYDLIKALGLDLEDGVVRVSFVHYNTIEEAQKVGEALTSASL</sequence>
<feature type="domain" description="Aminotransferase class V" evidence="1">
    <location>
        <begin position="29"/>
        <end position="264"/>
    </location>
</feature>
<keyword evidence="3" id="KW-1185">Reference proteome</keyword>
<dbReference type="PANTHER" id="PTHR43586">
    <property type="entry name" value="CYSTEINE DESULFURASE"/>
    <property type="match status" value="1"/>
</dbReference>
<dbReference type="AlphaFoldDB" id="A0A177T894"/>
<dbReference type="Pfam" id="PF00266">
    <property type="entry name" value="Aminotran_5"/>
    <property type="match status" value="1"/>
</dbReference>
<accession>A0A177T894</accession>
<dbReference type="InterPro" id="IPR015422">
    <property type="entry name" value="PyrdxlP-dep_Trfase_small"/>
</dbReference>
<evidence type="ECO:0000313" key="3">
    <source>
        <dbReference type="Proteomes" id="UP000077521"/>
    </source>
</evidence>
<comment type="caution">
    <text evidence="2">The sequence shown here is derived from an EMBL/GenBank/DDBJ whole genome shotgun (WGS) entry which is preliminary data.</text>
</comment>
<proteinExistence type="predicted"/>
<dbReference type="InterPro" id="IPR015424">
    <property type="entry name" value="PyrdxlP-dep_Trfase"/>
</dbReference>
<evidence type="ECO:0000259" key="1">
    <source>
        <dbReference type="Pfam" id="PF00266"/>
    </source>
</evidence>
<name>A0A177T894_9BASI</name>
<dbReference type="InterPro" id="IPR000192">
    <property type="entry name" value="Aminotrans_V_dom"/>
</dbReference>
<dbReference type="InterPro" id="IPR015421">
    <property type="entry name" value="PyrdxlP-dep_Trfase_major"/>
</dbReference>
<dbReference type="Gene3D" id="3.40.640.10">
    <property type="entry name" value="Type I PLP-dependent aspartate aminotransferase-like (Major domain)"/>
    <property type="match status" value="1"/>
</dbReference>
<dbReference type="PANTHER" id="PTHR43586:SF21">
    <property type="entry name" value="PYRIDOXAL PHOSPHATE (PLP)-DEPENDENT ASPARTATE AMINOTRANSFERASE SUPERFAMILY"/>
    <property type="match status" value="1"/>
</dbReference>
<reference evidence="2" key="1">
    <citation type="submission" date="2016-04" db="EMBL/GenBank/DDBJ databases">
        <authorList>
            <person name="Nguyen H.D."/>
            <person name="Samba Siva P."/>
            <person name="Cullis J."/>
            <person name="Levesque C.A."/>
            <person name="Hambleton S."/>
        </authorList>
    </citation>
    <scope>NUCLEOTIDE SEQUENCE</scope>
    <source>
        <strain evidence="2">DAOMC 236416</strain>
    </source>
</reference>
<dbReference type="Proteomes" id="UP000077521">
    <property type="component" value="Unassembled WGS sequence"/>
</dbReference>
<dbReference type="Gene3D" id="3.90.1150.10">
    <property type="entry name" value="Aspartate Aminotransferase, domain 1"/>
    <property type="match status" value="1"/>
</dbReference>
<dbReference type="EMBL" id="LWDF02000462">
    <property type="protein sequence ID" value="KAE8246690.1"/>
    <property type="molecule type" value="Genomic_DNA"/>
</dbReference>
<protein>
    <recommendedName>
        <fullName evidence="1">Aminotransferase class V domain-containing protein</fullName>
    </recommendedName>
</protein>